<keyword evidence="2" id="KW-0677">Repeat</keyword>
<keyword evidence="4" id="KW-1185">Reference proteome</keyword>
<protein>
    <submittedName>
        <fullName evidence="5">Leucine-rich repeat-containing protein 63-like</fullName>
    </submittedName>
</protein>
<dbReference type="RefSeq" id="XP_006825000.1">
    <property type="nucleotide sequence ID" value="XM_006824937.1"/>
</dbReference>
<dbReference type="InterPro" id="IPR001611">
    <property type="entry name" value="Leu-rich_rpt"/>
</dbReference>
<dbReference type="PANTHER" id="PTHR48051">
    <property type="match status" value="1"/>
</dbReference>
<evidence type="ECO:0000313" key="5">
    <source>
        <dbReference type="RefSeq" id="XP_006825000.1"/>
    </source>
</evidence>
<proteinExistence type="predicted"/>
<dbReference type="SUPFAM" id="SSF52058">
    <property type="entry name" value="L domain-like"/>
    <property type="match status" value="1"/>
</dbReference>
<evidence type="ECO:0000313" key="4">
    <source>
        <dbReference type="Proteomes" id="UP000694865"/>
    </source>
</evidence>
<evidence type="ECO:0000256" key="3">
    <source>
        <dbReference type="SAM" id="MobiDB-lite"/>
    </source>
</evidence>
<name>A0ABM0MYA9_SACKO</name>
<dbReference type="PROSITE" id="PS51450">
    <property type="entry name" value="LRR"/>
    <property type="match status" value="2"/>
</dbReference>
<reference evidence="5" key="1">
    <citation type="submission" date="2025-08" db="UniProtKB">
        <authorList>
            <consortium name="RefSeq"/>
        </authorList>
    </citation>
    <scope>IDENTIFICATION</scope>
    <source>
        <tissue evidence="5">Testes</tissue>
    </source>
</reference>
<evidence type="ECO:0000256" key="1">
    <source>
        <dbReference type="ARBA" id="ARBA00022614"/>
    </source>
</evidence>
<dbReference type="InterPro" id="IPR032675">
    <property type="entry name" value="LRR_dom_sf"/>
</dbReference>
<dbReference type="Pfam" id="PF13855">
    <property type="entry name" value="LRR_8"/>
    <property type="match status" value="1"/>
</dbReference>
<dbReference type="InterPro" id="IPR050216">
    <property type="entry name" value="LRR_domain-containing"/>
</dbReference>
<feature type="region of interest" description="Disordered" evidence="3">
    <location>
        <begin position="1"/>
        <end position="27"/>
    </location>
</feature>
<feature type="region of interest" description="Disordered" evidence="3">
    <location>
        <begin position="129"/>
        <end position="148"/>
    </location>
</feature>
<dbReference type="InterPro" id="IPR003591">
    <property type="entry name" value="Leu-rich_rpt_typical-subtyp"/>
</dbReference>
<gene>
    <name evidence="5" type="primary">LOC100367292</name>
</gene>
<accession>A0ABM0MYA9</accession>
<sequence>MAMAKGMSSERGPALKPKGKGLLRRPLAPVKPKDSVYLKDFPTDTVEMYLASTMTPDTRDQLSPIPSVAPSLASGFHESDIKRRSSSKKTDQYNKTYPRSPMNTVDSVYLLEAQYRPKTEAATFTSTSLIKPYKPRGPDGLPPRLPKQNPEIKHEFLYTDSCEYLPKPEFTLEDFLLDHNEIKMMPKKQIHHAMLSKQNFKKLTTLFATFNKLPRQEKVNTLELKTDSIPKATQRVPQRQLLIEMTYILKQHMKDIMVYDMHGLMPADPILPIDYPDREALFTSPNPKYFQGSRRSQSPFFEEDQSNMITPSELAILDSLVNGGKALSLKAHFIEELPDVSVLYNTLLYLNLSFNDLRVFPAEILNMRNLEVLKLRNNPIKEIPHDIYKLKQLNTLVISYNQISSLPMSLYTLPLVFLDVSYNKIKYLPNEIKQLHYIRELNLEGNQLAALPSNALKFRYLRYLKVKNNFMHPLFWKENSTNQPQRLSDMAALIVKQRRINETHQRVIPDNINHILNSQSVCDCCKGPMYGSGLRQIRPCSKAFGIRNLPFYFMSCSPYCSSLFMKSTESLSELLYEDESEEDIAK</sequence>
<dbReference type="Gene3D" id="3.80.10.10">
    <property type="entry name" value="Ribonuclease Inhibitor"/>
    <property type="match status" value="1"/>
</dbReference>
<dbReference type="PANTHER" id="PTHR48051:SF46">
    <property type="entry name" value="LEUCINE RICH REPEAT-CONTAINING DOMAIN PROTEIN"/>
    <property type="match status" value="1"/>
</dbReference>
<feature type="compositionally biased region" description="Basic and acidic residues" evidence="3">
    <location>
        <begin position="77"/>
        <end position="92"/>
    </location>
</feature>
<organism evidence="4 5">
    <name type="scientific">Saccoglossus kowalevskii</name>
    <name type="common">Acorn worm</name>
    <dbReference type="NCBI Taxonomy" id="10224"/>
    <lineage>
        <taxon>Eukaryota</taxon>
        <taxon>Metazoa</taxon>
        <taxon>Hemichordata</taxon>
        <taxon>Enteropneusta</taxon>
        <taxon>Harrimaniidae</taxon>
        <taxon>Saccoglossus</taxon>
    </lineage>
</organism>
<keyword evidence="1" id="KW-0433">Leucine-rich repeat</keyword>
<dbReference type="SMART" id="SM00369">
    <property type="entry name" value="LRR_TYP"/>
    <property type="match status" value="3"/>
</dbReference>
<dbReference type="Proteomes" id="UP000694865">
    <property type="component" value="Unplaced"/>
</dbReference>
<dbReference type="GeneID" id="100367292"/>
<evidence type="ECO:0000256" key="2">
    <source>
        <dbReference type="ARBA" id="ARBA00022737"/>
    </source>
</evidence>
<feature type="region of interest" description="Disordered" evidence="3">
    <location>
        <begin position="55"/>
        <end position="99"/>
    </location>
</feature>